<name>A0AAV4V8K5_9ARAC</name>
<dbReference type="Proteomes" id="UP001054837">
    <property type="component" value="Unassembled WGS sequence"/>
</dbReference>
<evidence type="ECO:0000313" key="1">
    <source>
        <dbReference type="EMBL" id="GIY66290.1"/>
    </source>
</evidence>
<evidence type="ECO:0000313" key="2">
    <source>
        <dbReference type="Proteomes" id="UP001054837"/>
    </source>
</evidence>
<accession>A0AAV4V8K5</accession>
<sequence length="137" mass="15590">MSAVSILVTITSSGYSEIKLRNLFRDRWMFAFNRRGDSGFVGSEFFSARRITHLEINAAVDLSPESYEGRDVVNQIRQQRQRKNLMSSYCGYTCSTMDRANFNEIISIFSLNLIISVTAMDAICGIESESSYCLHYP</sequence>
<proteinExistence type="predicted"/>
<protein>
    <submittedName>
        <fullName evidence="1">Uncharacterized protein</fullName>
    </submittedName>
</protein>
<dbReference type="EMBL" id="BPLQ01012576">
    <property type="protein sequence ID" value="GIY66290.1"/>
    <property type="molecule type" value="Genomic_DNA"/>
</dbReference>
<organism evidence="1 2">
    <name type="scientific">Caerostris darwini</name>
    <dbReference type="NCBI Taxonomy" id="1538125"/>
    <lineage>
        <taxon>Eukaryota</taxon>
        <taxon>Metazoa</taxon>
        <taxon>Ecdysozoa</taxon>
        <taxon>Arthropoda</taxon>
        <taxon>Chelicerata</taxon>
        <taxon>Arachnida</taxon>
        <taxon>Araneae</taxon>
        <taxon>Araneomorphae</taxon>
        <taxon>Entelegynae</taxon>
        <taxon>Araneoidea</taxon>
        <taxon>Araneidae</taxon>
        <taxon>Caerostris</taxon>
    </lineage>
</organism>
<gene>
    <name evidence="1" type="ORF">CDAR_398901</name>
</gene>
<reference evidence="1 2" key="1">
    <citation type="submission" date="2021-06" db="EMBL/GenBank/DDBJ databases">
        <title>Caerostris darwini draft genome.</title>
        <authorList>
            <person name="Kono N."/>
            <person name="Arakawa K."/>
        </authorList>
    </citation>
    <scope>NUCLEOTIDE SEQUENCE [LARGE SCALE GENOMIC DNA]</scope>
</reference>
<keyword evidence="2" id="KW-1185">Reference proteome</keyword>
<comment type="caution">
    <text evidence="1">The sequence shown here is derived from an EMBL/GenBank/DDBJ whole genome shotgun (WGS) entry which is preliminary data.</text>
</comment>
<dbReference type="AlphaFoldDB" id="A0AAV4V8K5"/>